<accession>A0AAD5KPB4</accession>
<dbReference type="EMBL" id="JAIXMP010000002">
    <property type="protein sequence ID" value="KAI9276913.1"/>
    <property type="molecule type" value="Genomic_DNA"/>
</dbReference>
<sequence length="165" mass="20308">MGMSSCCTSTWSLYVRQKCFQAKQALIEDWNYLATCNKIQEKLSYYCIGRMLLLRPRRGQWKENATDQCFCRLMQYKMFDKIFENDHFRYIVMKLCKNMVDKQWIPEYGSHLWPLNKMEYIICYYHYSARNRFESLLIREYESRIIPQLKDEYLRARKLCIHLFH</sequence>
<organism evidence="1 2">
    <name type="scientific">Phascolomyces articulosus</name>
    <dbReference type="NCBI Taxonomy" id="60185"/>
    <lineage>
        <taxon>Eukaryota</taxon>
        <taxon>Fungi</taxon>
        <taxon>Fungi incertae sedis</taxon>
        <taxon>Mucoromycota</taxon>
        <taxon>Mucoromycotina</taxon>
        <taxon>Mucoromycetes</taxon>
        <taxon>Mucorales</taxon>
        <taxon>Lichtheimiaceae</taxon>
        <taxon>Phascolomyces</taxon>
    </lineage>
</organism>
<protein>
    <submittedName>
        <fullName evidence="1">Uncharacterized protein</fullName>
    </submittedName>
</protein>
<dbReference type="AlphaFoldDB" id="A0AAD5KPB4"/>
<name>A0AAD5KPB4_9FUNG</name>
<comment type="caution">
    <text evidence="1">The sequence shown here is derived from an EMBL/GenBank/DDBJ whole genome shotgun (WGS) entry which is preliminary data.</text>
</comment>
<proteinExistence type="predicted"/>
<reference evidence="1" key="2">
    <citation type="submission" date="2023-02" db="EMBL/GenBank/DDBJ databases">
        <authorList>
            <consortium name="DOE Joint Genome Institute"/>
            <person name="Mondo S.J."/>
            <person name="Chang Y."/>
            <person name="Wang Y."/>
            <person name="Ahrendt S."/>
            <person name="Andreopoulos W."/>
            <person name="Barry K."/>
            <person name="Beard J."/>
            <person name="Benny G.L."/>
            <person name="Blankenship S."/>
            <person name="Bonito G."/>
            <person name="Cuomo C."/>
            <person name="Desiro A."/>
            <person name="Gervers K.A."/>
            <person name="Hundley H."/>
            <person name="Kuo A."/>
            <person name="LaButti K."/>
            <person name="Lang B.F."/>
            <person name="Lipzen A."/>
            <person name="O'Donnell K."/>
            <person name="Pangilinan J."/>
            <person name="Reynolds N."/>
            <person name="Sandor L."/>
            <person name="Smith M.W."/>
            <person name="Tsang A."/>
            <person name="Grigoriev I.V."/>
            <person name="Stajich J.E."/>
            <person name="Spatafora J.W."/>
        </authorList>
    </citation>
    <scope>NUCLEOTIDE SEQUENCE</scope>
    <source>
        <strain evidence="1">RSA 2281</strain>
    </source>
</reference>
<evidence type="ECO:0000313" key="1">
    <source>
        <dbReference type="EMBL" id="KAI9276913.1"/>
    </source>
</evidence>
<keyword evidence="2" id="KW-1185">Reference proteome</keyword>
<reference evidence="1" key="1">
    <citation type="journal article" date="2022" name="IScience">
        <title>Evolution of zygomycete secretomes and the origins of terrestrial fungal ecologies.</title>
        <authorList>
            <person name="Chang Y."/>
            <person name="Wang Y."/>
            <person name="Mondo S."/>
            <person name="Ahrendt S."/>
            <person name="Andreopoulos W."/>
            <person name="Barry K."/>
            <person name="Beard J."/>
            <person name="Benny G.L."/>
            <person name="Blankenship S."/>
            <person name="Bonito G."/>
            <person name="Cuomo C."/>
            <person name="Desiro A."/>
            <person name="Gervers K.A."/>
            <person name="Hundley H."/>
            <person name="Kuo A."/>
            <person name="LaButti K."/>
            <person name="Lang B.F."/>
            <person name="Lipzen A."/>
            <person name="O'Donnell K."/>
            <person name="Pangilinan J."/>
            <person name="Reynolds N."/>
            <person name="Sandor L."/>
            <person name="Smith M.E."/>
            <person name="Tsang A."/>
            <person name="Grigoriev I.V."/>
            <person name="Stajich J.E."/>
            <person name="Spatafora J.W."/>
        </authorList>
    </citation>
    <scope>NUCLEOTIDE SEQUENCE</scope>
    <source>
        <strain evidence="1">RSA 2281</strain>
    </source>
</reference>
<gene>
    <name evidence="1" type="ORF">BDA99DRAFT_494416</name>
</gene>
<dbReference type="Proteomes" id="UP001209540">
    <property type="component" value="Unassembled WGS sequence"/>
</dbReference>
<evidence type="ECO:0000313" key="2">
    <source>
        <dbReference type="Proteomes" id="UP001209540"/>
    </source>
</evidence>